<evidence type="ECO:0000256" key="6">
    <source>
        <dbReference type="ARBA" id="ARBA00022438"/>
    </source>
</evidence>
<evidence type="ECO:0000256" key="7">
    <source>
        <dbReference type="ARBA" id="ARBA00022490"/>
    </source>
</evidence>
<dbReference type="InterPro" id="IPR005317">
    <property type="entry name" value="Dipeptidyl-peptase3"/>
</dbReference>
<evidence type="ECO:0000256" key="8">
    <source>
        <dbReference type="ARBA" id="ARBA00022670"/>
    </source>
</evidence>
<keyword evidence="19" id="KW-1185">Reference proteome</keyword>
<evidence type="ECO:0000256" key="15">
    <source>
        <dbReference type="PIRNR" id="PIRNR007828"/>
    </source>
</evidence>
<keyword evidence="11 15" id="KW-0862">Zinc</keyword>
<comment type="cofactor">
    <cofactor evidence="15 17">
        <name>Zn(2+)</name>
        <dbReference type="ChEBI" id="CHEBI:29105"/>
    </cofactor>
    <text evidence="15 17">Binds 1 zinc ion per subunit.</text>
</comment>
<dbReference type="PIRSF" id="PIRSF007828">
    <property type="entry name" value="Dipeptidyl-peptidase_III"/>
    <property type="match status" value="1"/>
</dbReference>
<dbReference type="GO" id="GO:0008239">
    <property type="term" value="F:dipeptidyl-peptidase activity"/>
    <property type="evidence" value="ECO:0007669"/>
    <property type="project" value="UniProtKB-UniRule"/>
</dbReference>
<evidence type="ECO:0000313" key="19">
    <source>
        <dbReference type="Proteomes" id="UP000183832"/>
    </source>
</evidence>
<comment type="similarity">
    <text evidence="3 15">Belongs to the peptidase M49 family.</text>
</comment>
<evidence type="ECO:0000256" key="11">
    <source>
        <dbReference type="ARBA" id="ARBA00022833"/>
    </source>
</evidence>
<keyword evidence="12 15" id="KW-0482">Metalloprotease</keyword>
<dbReference type="FunFam" id="3.30.540.30:FF:000003">
    <property type="entry name" value="Dipeptidyl peptidase 3"/>
    <property type="match status" value="1"/>
</dbReference>
<evidence type="ECO:0000256" key="13">
    <source>
        <dbReference type="ARBA" id="ARBA00031288"/>
    </source>
</evidence>
<dbReference type="GO" id="GO:0006508">
    <property type="term" value="P:proteolysis"/>
    <property type="evidence" value="ECO:0007669"/>
    <property type="project" value="UniProtKB-KW"/>
</dbReference>
<dbReference type="STRING" id="568069.A0A1J1IZM0"/>
<evidence type="ECO:0000256" key="10">
    <source>
        <dbReference type="ARBA" id="ARBA00022801"/>
    </source>
</evidence>
<comment type="subcellular location">
    <subcellularLocation>
        <location evidence="2">Cytoplasm</location>
    </subcellularLocation>
</comment>
<keyword evidence="8 15" id="KW-0645">Protease</keyword>
<gene>
    <name evidence="18" type="ORF">CLUMA_CG018166</name>
</gene>
<evidence type="ECO:0000313" key="18">
    <source>
        <dbReference type="EMBL" id="CRL05528.1"/>
    </source>
</evidence>
<keyword evidence="10 15" id="KW-0378">Hydrolase</keyword>
<feature type="binding site" evidence="17">
    <location>
        <position position="486"/>
    </location>
    <ligand>
        <name>Zn(2+)</name>
        <dbReference type="ChEBI" id="CHEBI:29105"/>
        <note>catalytic</note>
    </ligand>
</feature>
<comment type="catalytic activity">
    <reaction evidence="1 15">
        <text>Release of an N-terminal dipeptide from a peptide comprising four or more residues, with broad specificity. Also acts on dipeptidyl 2-naphthylamides.</text>
        <dbReference type="EC" id="3.4.14.4"/>
    </reaction>
</comment>
<dbReference type="GO" id="GO:0046872">
    <property type="term" value="F:metal ion binding"/>
    <property type="evidence" value="ECO:0007669"/>
    <property type="project" value="UniProtKB-KW"/>
</dbReference>
<keyword evidence="7 15" id="KW-0963">Cytoplasm</keyword>
<evidence type="ECO:0000256" key="5">
    <source>
        <dbReference type="ARBA" id="ARBA00014713"/>
    </source>
</evidence>
<dbReference type="GO" id="GO:0008235">
    <property type="term" value="F:metalloexopeptidase activity"/>
    <property type="evidence" value="ECO:0007669"/>
    <property type="project" value="InterPro"/>
</dbReference>
<evidence type="ECO:0000256" key="2">
    <source>
        <dbReference type="ARBA" id="ARBA00004496"/>
    </source>
</evidence>
<dbReference type="GO" id="GO:0005737">
    <property type="term" value="C:cytoplasm"/>
    <property type="evidence" value="ECO:0007669"/>
    <property type="project" value="UniProtKB-SubCell"/>
</dbReference>
<accession>A0A1J1IZM0</accession>
<name>A0A1J1IZM0_9DIPT</name>
<keyword evidence="6 15" id="KW-0031">Aminopeptidase</keyword>
<proteinExistence type="inferred from homology"/>
<reference evidence="18 19" key="1">
    <citation type="submission" date="2015-04" db="EMBL/GenBank/DDBJ databases">
        <authorList>
            <person name="Syromyatnikov M.Y."/>
            <person name="Popov V.N."/>
        </authorList>
    </citation>
    <scope>NUCLEOTIDE SEQUENCE [LARGE SCALE GENOMIC DNA]</scope>
</reference>
<organism evidence="18 19">
    <name type="scientific">Clunio marinus</name>
    <dbReference type="NCBI Taxonomy" id="568069"/>
    <lineage>
        <taxon>Eukaryota</taxon>
        <taxon>Metazoa</taxon>
        <taxon>Ecdysozoa</taxon>
        <taxon>Arthropoda</taxon>
        <taxon>Hexapoda</taxon>
        <taxon>Insecta</taxon>
        <taxon>Pterygota</taxon>
        <taxon>Neoptera</taxon>
        <taxon>Endopterygota</taxon>
        <taxon>Diptera</taxon>
        <taxon>Nematocera</taxon>
        <taxon>Chironomoidea</taxon>
        <taxon>Chironomidae</taxon>
        <taxon>Clunio</taxon>
    </lineage>
</organism>
<dbReference type="PANTHER" id="PTHR23422:SF11">
    <property type="entry name" value="DIPEPTIDYL PEPTIDASE 3"/>
    <property type="match status" value="1"/>
</dbReference>
<evidence type="ECO:0000256" key="17">
    <source>
        <dbReference type="PIRSR" id="PIRSR007828-2"/>
    </source>
</evidence>
<dbReference type="GO" id="GO:0004177">
    <property type="term" value="F:aminopeptidase activity"/>
    <property type="evidence" value="ECO:0007669"/>
    <property type="project" value="UniProtKB-KW"/>
</dbReference>
<evidence type="ECO:0000256" key="4">
    <source>
        <dbReference type="ARBA" id="ARBA00012063"/>
    </source>
</evidence>
<dbReference type="Gene3D" id="3.30.540.30">
    <property type="match status" value="2"/>
</dbReference>
<dbReference type="InterPro" id="IPR039461">
    <property type="entry name" value="Peptidase_M49"/>
</dbReference>
<evidence type="ECO:0000256" key="14">
    <source>
        <dbReference type="ARBA" id="ARBA00032119"/>
    </source>
</evidence>
<dbReference type="EMBL" id="CVRI01000064">
    <property type="protein sequence ID" value="CRL05528.1"/>
    <property type="molecule type" value="Genomic_DNA"/>
</dbReference>
<evidence type="ECO:0000256" key="16">
    <source>
        <dbReference type="PIRSR" id="PIRSR007828-1"/>
    </source>
</evidence>
<dbReference type="Proteomes" id="UP000183832">
    <property type="component" value="Unassembled WGS sequence"/>
</dbReference>
<dbReference type="EC" id="3.4.14.4" evidence="4 15"/>
<dbReference type="OrthoDB" id="4694525at2759"/>
<dbReference type="Pfam" id="PF03571">
    <property type="entry name" value="Peptidase_M49"/>
    <property type="match status" value="1"/>
</dbReference>
<sequence length="756" mass="86961">MILKRILNKAKFNFFTNLFLNQFPKKVNIQRFSQSAVKLKMNNNPLNEFVLELKTPFEELDCREAFDGLTEKERKYLHYYSKASWYGSMISFIQTSPESPLIFPLLHQIFNEENVESLRNSTAGKVTSDDFLAFIIYSCGVFANAGNYKGFGDTKFIPGLNEANMELIISCSKAYQKNKIEIDHLWNLAKKSIYSLSDNIKSLGLKGAGITTYFSSNCSKDDADLVTEWMKTKKLEAYISRTFKTIDSNGKSNYEVRLASADHGEAKGITIDEEEFKGSNFKVVRGDYMRLLPYVIENLKNACDYVANDGQKQMLENIIESFKTGSLDAHKKGSRFWVLDKEPAVEAYIGWMFTYRDPAGERGEFFGWTSMMNRKQSEKFQNMVQNAEKFLVELPWPMTFEKDKFSKPDFTSIDVMAFAGSTVPVGLSIPITYEELRHKEGFKNLTLGNVLNTRFKSDNHSFLSKDDQELMKKFKSKSFEVQVALHELLGHGSGKLFRIDEEGKLNFDKEIVVNPLTGKPIDKWYEPGETFDSKFKAMGSSYEECRAESVALHLCFNREVMKILGHTDEKEIEDLIYVGWLLMIYAGAGRATEMWNPTTKQWGQAHSQARFAIMKVLYEAGVFTIEETEPGKMLRISLKREMIYTVGRKAIAEFLLKLQVFKSTADYEGANNLYEKYSTVDEQFAKWREIVLLNKQPRLILIQANTTIVDDKVQLKTYNGSCDGFIESWRDRFGADATDLHKIMLECWENDKKYFE</sequence>
<feature type="active site" evidence="16">
    <location>
        <position position="487"/>
    </location>
</feature>
<feature type="binding site" evidence="17">
    <location>
        <position position="544"/>
    </location>
    <ligand>
        <name>Zn(2+)</name>
        <dbReference type="ChEBI" id="CHEBI:29105"/>
        <note>catalytic</note>
    </ligand>
</feature>
<keyword evidence="9 15" id="KW-0479">Metal-binding</keyword>
<evidence type="ECO:0000256" key="3">
    <source>
        <dbReference type="ARBA" id="ARBA00010200"/>
    </source>
</evidence>
<protein>
    <recommendedName>
        <fullName evidence="5 15">Dipeptidyl peptidase 3</fullName>
        <ecNumber evidence="4 15">3.4.14.4</ecNumber>
    </recommendedName>
    <alternativeName>
        <fullName evidence="13 15">Dipeptidyl aminopeptidase III</fullName>
    </alternativeName>
    <alternativeName>
        <fullName evidence="14 15">Dipeptidyl peptidase III</fullName>
    </alternativeName>
</protein>
<dbReference type="Gene3D" id="3.30.70.2600">
    <property type="match status" value="1"/>
</dbReference>
<dbReference type="AlphaFoldDB" id="A0A1J1IZM0"/>
<evidence type="ECO:0000256" key="9">
    <source>
        <dbReference type="ARBA" id="ARBA00022723"/>
    </source>
</evidence>
<dbReference type="PANTHER" id="PTHR23422">
    <property type="entry name" value="DIPEPTIDYL PEPTIDASE III-RELATED"/>
    <property type="match status" value="1"/>
</dbReference>
<feature type="binding site" evidence="17">
    <location>
        <position position="491"/>
    </location>
    <ligand>
        <name>Zn(2+)</name>
        <dbReference type="ChEBI" id="CHEBI:29105"/>
        <note>catalytic</note>
    </ligand>
</feature>
<evidence type="ECO:0000256" key="12">
    <source>
        <dbReference type="ARBA" id="ARBA00023049"/>
    </source>
</evidence>
<evidence type="ECO:0000256" key="1">
    <source>
        <dbReference type="ARBA" id="ARBA00001336"/>
    </source>
</evidence>